<dbReference type="PANTHER" id="PTHR12592">
    <property type="entry name" value="ATP-DEPENDENT (S)-NAD(P)H-HYDRATE DEHYDRATASE FAMILY MEMBER"/>
    <property type="match status" value="1"/>
</dbReference>
<dbReference type="InterPro" id="IPR004443">
    <property type="entry name" value="YjeF_N_dom"/>
</dbReference>
<dbReference type="Proteomes" id="UP000010988">
    <property type="component" value="Unassembled WGS sequence"/>
</dbReference>
<evidence type="ECO:0000313" key="23">
    <source>
        <dbReference type="Proteomes" id="UP000010988"/>
    </source>
</evidence>
<feature type="domain" description="YjeF C-terminal" evidence="20">
    <location>
        <begin position="224"/>
        <end position="482"/>
    </location>
</feature>
<comment type="subunit">
    <text evidence="17">Homotetramer.</text>
</comment>
<dbReference type="CDD" id="cd01171">
    <property type="entry name" value="YXKO-related"/>
    <property type="match status" value="1"/>
</dbReference>
<evidence type="ECO:0000256" key="2">
    <source>
        <dbReference type="ARBA" id="ARBA00000909"/>
    </source>
</evidence>
<dbReference type="NCBIfam" id="TIGR00197">
    <property type="entry name" value="yjeF_nterm"/>
    <property type="match status" value="1"/>
</dbReference>
<dbReference type="InterPro" id="IPR029056">
    <property type="entry name" value="Ribokinase-like"/>
</dbReference>
<evidence type="ECO:0000259" key="20">
    <source>
        <dbReference type="PROSITE" id="PS51383"/>
    </source>
</evidence>
<dbReference type="GO" id="GO:0110051">
    <property type="term" value="P:metabolite repair"/>
    <property type="evidence" value="ECO:0007669"/>
    <property type="project" value="TreeGrafter"/>
</dbReference>
<feature type="binding site" evidence="17">
    <location>
        <position position="425"/>
    </location>
    <ligand>
        <name>AMP</name>
        <dbReference type="ChEBI" id="CHEBI:456215"/>
    </ligand>
</feature>
<comment type="similarity">
    <text evidence="17">Belongs to the NnrD/CARKD family.</text>
</comment>
<dbReference type="GO" id="GO:0005524">
    <property type="term" value="F:ATP binding"/>
    <property type="evidence" value="ECO:0007669"/>
    <property type="project" value="UniProtKB-UniRule"/>
</dbReference>
<dbReference type="GO" id="GO:0046496">
    <property type="term" value="P:nicotinamide nucleotide metabolic process"/>
    <property type="evidence" value="ECO:0007669"/>
    <property type="project" value="UniProtKB-UniRule"/>
</dbReference>
<comment type="function">
    <text evidence="17">Catalyzes the dehydration of the S-form of NAD(P)HX at the expense of ADP, which is converted to AMP. Together with NAD(P)HX epimerase, which catalyzes the epimerization of the S- and R-forms, the enzyme allows the repair of both epimers of NAD(P)HX, a damaged form of NAD(P)H that is a result of enzymatic or heat-dependent hydration.</text>
</comment>
<organism evidence="22 23">
    <name type="scientific">Gordonia aichiensis NBRC 108223</name>
    <dbReference type="NCBI Taxonomy" id="1220583"/>
    <lineage>
        <taxon>Bacteria</taxon>
        <taxon>Bacillati</taxon>
        <taxon>Actinomycetota</taxon>
        <taxon>Actinomycetes</taxon>
        <taxon>Mycobacteriales</taxon>
        <taxon>Gordoniaceae</taxon>
        <taxon>Gordonia</taxon>
    </lineage>
</organism>
<dbReference type="InterPro" id="IPR036652">
    <property type="entry name" value="YjeF_N_dom_sf"/>
</dbReference>
<feature type="binding site" evidence="18">
    <location>
        <begin position="63"/>
        <end position="67"/>
    </location>
    <ligand>
        <name>(6S)-NADPHX</name>
        <dbReference type="ChEBI" id="CHEBI:64076"/>
    </ligand>
</feature>
<evidence type="ECO:0000256" key="12">
    <source>
        <dbReference type="ARBA" id="ARBA00023239"/>
    </source>
</evidence>
<evidence type="ECO:0000313" key="22">
    <source>
        <dbReference type="EMBL" id="GAC48705.1"/>
    </source>
</evidence>
<accession>L7KIJ4</accession>
<keyword evidence="8 17" id="KW-0521">NADP</keyword>
<comment type="similarity">
    <text evidence="3 19">In the N-terminal section; belongs to the NnrE/AIBP family.</text>
</comment>
<dbReference type="GO" id="GO:0046872">
    <property type="term" value="F:metal ion binding"/>
    <property type="evidence" value="ECO:0007669"/>
    <property type="project" value="UniProtKB-UniRule"/>
</dbReference>
<evidence type="ECO:0000256" key="8">
    <source>
        <dbReference type="ARBA" id="ARBA00022857"/>
    </source>
</evidence>
<keyword evidence="10 17" id="KW-0520">NAD</keyword>
<keyword evidence="7 17" id="KW-0067">ATP-binding</keyword>
<dbReference type="EMBL" id="BANR01000006">
    <property type="protein sequence ID" value="GAC48705.1"/>
    <property type="molecule type" value="Genomic_DNA"/>
</dbReference>
<evidence type="ECO:0000256" key="5">
    <source>
        <dbReference type="ARBA" id="ARBA00022723"/>
    </source>
</evidence>
<comment type="cofactor">
    <cofactor evidence="18 19">
        <name>K(+)</name>
        <dbReference type="ChEBI" id="CHEBI:29103"/>
    </cofactor>
    <text evidence="18 19">Binds 1 potassium ion per subunit.</text>
</comment>
<feature type="binding site" evidence="18">
    <location>
        <position position="152"/>
    </location>
    <ligand>
        <name>(6S)-NADPHX</name>
        <dbReference type="ChEBI" id="CHEBI:64076"/>
    </ligand>
</feature>
<evidence type="ECO:0000256" key="9">
    <source>
        <dbReference type="ARBA" id="ARBA00022958"/>
    </source>
</evidence>
<feature type="binding site" evidence="17">
    <location>
        <position position="259"/>
    </location>
    <ligand>
        <name>(6S)-NADPHX</name>
        <dbReference type="ChEBI" id="CHEBI:64076"/>
    </ligand>
</feature>
<evidence type="ECO:0000256" key="16">
    <source>
        <dbReference type="ARBA" id="ARBA00049209"/>
    </source>
</evidence>
<dbReference type="STRING" id="1220583.GOACH_06_02020"/>
<keyword evidence="11 18" id="KW-0413">Isomerase</keyword>
<evidence type="ECO:0000256" key="17">
    <source>
        <dbReference type="HAMAP-Rule" id="MF_01965"/>
    </source>
</evidence>
<protein>
    <recommendedName>
        <fullName evidence="19">Bifunctional NAD(P)H-hydrate repair enzyme</fullName>
    </recommendedName>
    <alternativeName>
        <fullName evidence="19">Nicotinamide nucleotide repair protein</fullName>
    </alternativeName>
    <domain>
        <recommendedName>
            <fullName evidence="19">ADP-dependent (S)-NAD(P)H-hydrate dehydratase</fullName>
            <ecNumber evidence="19">4.2.1.136</ecNumber>
        </recommendedName>
        <alternativeName>
            <fullName evidence="19">ADP-dependent NAD(P)HX dehydratase</fullName>
        </alternativeName>
    </domain>
    <domain>
        <recommendedName>
            <fullName evidence="19">NAD(P)H-hydrate epimerase</fullName>
            <ecNumber evidence="19">5.1.99.6</ecNumber>
        </recommendedName>
    </domain>
</protein>
<evidence type="ECO:0000256" key="1">
    <source>
        <dbReference type="ARBA" id="ARBA00000013"/>
    </source>
</evidence>
<comment type="caution">
    <text evidence="18">Lacks conserved residue(s) required for the propagation of feature annotation.</text>
</comment>
<comment type="catalytic activity">
    <reaction evidence="15 17 19">
        <text>(6S)-NADHX + ADP = AMP + phosphate + NADH + H(+)</text>
        <dbReference type="Rhea" id="RHEA:32223"/>
        <dbReference type="ChEBI" id="CHEBI:15378"/>
        <dbReference type="ChEBI" id="CHEBI:43474"/>
        <dbReference type="ChEBI" id="CHEBI:57945"/>
        <dbReference type="ChEBI" id="CHEBI:64074"/>
        <dbReference type="ChEBI" id="CHEBI:456215"/>
        <dbReference type="ChEBI" id="CHEBI:456216"/>
        <dbReference type="EC" id="4.2.1.136"/>
    </reaction>
</comment>
<dbReference type="eggNOG" id="COG0062">
    <property type="taxonomic scope" value="Bacteria"/>
</dbReference>
<comment type="similarity">
    <text evidence="18">Belongs to the NnrE/AIBP family.</text>
</comment>
<comment type="similarity">
    <text evidence="4 19">In the C-terminal section; belongs to the NnrD/CARKD family.</text>
</comment>
<evidence type="ECO:0000256" key="13">
    <source>
        <dbReference type="ARBA" id="ARBA00023268"/>
    </source>
</evidence>
<dbReference type="PANTHER" id="PTHR12592:SF0">
    <property type="entry name" value="ATP-DEPENDENT (S)-NAD(P)H-HYDRATE DEHYDRATASE"/>
    <property type="match status" value="1"/>
</dbReference>
<dbReference type="PIRSF" id="PIRSF017184">
    <property type="entry name" value="Nnr"/>
    <property type="match status" value="1"/>
</dbReference>
<dbReference type="Gene3D" id="3.40.1190.20">
    <property type="match status" value="1"/>
</dbReference>
<gene>
    <name evidence="17" type="primary">nnrD</name>
    <name evidence="18" type="synonym">nnrE</name>
    <name evidence="22" type="ORF">GOACH_06_02020</name>
</gene>
<dbReference type="InterPro" id="IPR000631">
    <property type="entry name" value="CARKD"/>
</dbReference>
<evidence type="ECO:0000256" key="19">
    <source>
        <dbReference type="PIRNR" id="PIRNR017184"/>
    </source>
</evidence>
<keyword evidence="13" id="KW-0511">Multifunctional enzyme</keyword>
<sequence>MPVSYLPADDVRAAERATGELLTNGTLMRRASHGVARAVLALLRDRVGDVVGRSVGMVVGAGDNGGDALYAGAALARRGVAVSALLLAPDKAHASGLAAFRGARGRVVDTLPPSLDAVIDGIVGIGGHGPLRPDAAKVFESIDPLTPIVAVDLPSGVDADTGQVNHPAVRADLTVTFGVRRRAHLLAAPQCGRVELVDIGLAEDPEGTPVVSTPAARPRLYSLTDEEIADAWPVPGPHDDKYTQGVVGVIAGSHRYPGAGILCTGAAVTATSGMTRYVGSAHAEVVEHFPEVVAVPEFADAGRVQAWVVGPGAGTDDEAVDLMGKILATELPVLVDADGLTVLSEHPELVRGRDAPTLLTPHAGEFARLTGDEVGADRLGAVAGLAAHWGVTVLLKGRITLVAEPDGTVFGNDAGSSWAATAGAGDVLSGIAGALLAAGLPPLWAGACAARVHAHAAAVASGGAPIGASNLLGGLRPAIRELLG</sequence>
<evidence type="ECO:0000256" key="4">
    <source>
        <dbReference type="ARBA" id="ARBA00009524"/>
    </source>
</evidence>
<evidence type="ECO:0000256" key="15">
    <source>
        <dbReference type="ARBA" id="ARBA00048238"/>
    </source>
</evidence>
<feature type="binding site" evidence="17">
    <location>
        <position position="312"/>
    </location>
    <ligand>
        <name>(6S)-NADPHX</name>
        <dbReference type="ChEBI" id="CHEBI:64076"/>
    </ligand>
</feature>
<dbReference type="SUPFAM" id="SSF64153">
    <property type="entry name" value="YjeF N-terminal domain-like"/>
    <property type="match status" value="1"/>
</dbReference>
<feature type="domain" description="YjeF N-terminal" evidence="21">
    <location>
        <begin position="11"/>
        <end position="207"/>
    </location>
</feature>
<comment type="catalytic activity">
    <reaction evidence="2 18 19">
        <text>(6R)-NADPHX = (6S)-NADPHX</text>
        <dbReference type="Rhea" id="RHEA:32227"/>
        <dbReference type="ChEBI" id="CHEBI:64076"/>
        <dbReference type="ChEBI" id="CHEBI:64077"/>
        <dbReference type="EC" id="5.1.99.6"/>
    </reaction>
</comment>
<feature type="binding site" evidence="18">
    <location>
        <position position="120"/>
    </location>
    <ligand>
        <name>K(+)</name>
        <dbReference type="ChEBI" id="CHEBI:29103"/>
    </ligand>
</feature>
<dbReference type="GO" id="GO:0052856">
    <property type="term" value="F:NAD(P)HX epimerase activity"/>
    <property type="evidence" value="ECO:0007669"/>
    <property type="project" value="UniProtKB-UniRule"/>
</dbReference>
<evidence type="ECO:0000256" key="10">
    <source>
        <dbReference type="ARBA" id="ARBA00023027"/>
    </source>
</evidence>
<dbReference type="EC" id="4.2.1.136" evidence="19"/>
<comment type="cofactor">
    <cofactor evidence="17">
        <name>Mg(2+)</name>
        <dbReference type="ChEBI" id="CHEBI:18420"/>
    </cofactor>
</comment>
<name>L7KIJ4_9ACTN</name>
<dbReference type="RefSeq" id="WP_005174168.1">
    <property type="nucleotide sequence ID" value="NZ_BANR01000006.1"/>
</dbReference>
<dbReference type="EC" id="5.1.99.6" evidence="19"/>
<keyword evidence="9 18" id="KW-0630">Potassium</keyword>
<dbReference type="InterPro" id="IPR030677">
    <property type="entry name" value="Nnr"/>
</dbReference>
<keyword evidence="12 17" id="KW-0456">Lyase</keyword>
<dbReference type="OrthoDB" id="9806925at2"/>
<feature type="binding site" evidence="17">
    <location>
        <position position="426"/>
    </location>
    <ligand>
        <name>(6S)-NADPHX</name>
        <dbReference type="ChEBI" id="CHEBI:64076"/>
    </ligand>
</feature>
<evidence type="ECO:0000256" key="6">
    <source>
        <dbReference type="ARBA" id="ARBA00022741"/>
    </source>
</evidence>
<dbReference type="GO" id="GO:0052855">
    <property type="term" value="F:ADP-dependent NAD(P)H-hydrate dehydratase activity"/>
    <property type="evidence" value="ECO:0007669"/>
    <property type="project" value="UniProtKB-UniRule"/>
</dbReference>
<keyword evidence="23" id="KW-1185">Reference proteome</keyword>
<dbReference type="AlphaFoldDB" id="L7KIJ4"/>
<dbReference type="HAMAP" id="MF_01966">
    <property type="entry name" value="NADHX_epimerase"/>
    <property type="match status" value="1"/>
</dbReference>
<keyword evidence="5 18" id="KW-0479">Metal-binding</keyword>
<proteinExistence type="inferred from homology"/>
<dbReference type="SUPFAM" id="SSF53613">
    <property type="entry name" value="Ribokinase-like"/>
    <property type="match status" value="1"/>
</dbReference>
<feature type="binding site" evidence="17">
    <location>
        <position position="362"/>
    </location>
    <ligand>
        <name>(6S)-NADPHX</name>
        <dbReference type="ChEBI" id="CHEBI:64076"/>
    </ligand>
</feature>
<comment type="function">
    <text evidence="14 19">Bifunctional enzyme that catalyzes the epimerization of the S- and R-forms of NAD(P)HX and the dehydration of the S-form of NAD(P)HX at the expense of ADP, which is converted to AMP. This allows the repair of both epimers of NAD(P)HX, a damaged form of NAD(P)H that is a result of enzymatic or heat-dependent hydration.</text>
</comment>
<dbReference type="Pfam" id="PF01256">
    <property type="entry name" value="Carb_kinase"/>
    <property type="match status" value="1"/>
</dbReference>
<evidence type="ECO:0000256" key="18">
    <source>
        <dbReference type="HAMAP-Rule" id="MF_01966"/>
    </source>
</evidence>
<evidence type="ECO:0000256" key="14">
    <source>
        <dbReference type="ARBA" id="ARBA00025153"/>
    </source>
</evidence>
<dbReference type="PROSITE" id="PS51383">
    <property type="entry name" value="YJEF_C_3"/>
    <property type="match status" value="1"/>
</dbReference>
<dbReference type="HAMAP" id="MF_01965">
    <property type="entry name" value="NADHX_dehydratase"/>
    <property type="match status" value="1"/>
</dbReference>
<evidence type="ECO:0000259" key="21">
    <source>
        <dbReference type="PROSITE" id="PS51385"/>
    </source>
</evidence>
<keyword evidence="6 17" id="KW-0547">Nucleotide-binding</keyword>
<dbReference type="PROSITE" id="PS51385">
    <property type="entry name" value="YJEF_N"/>
    <property type="match status" value="1"/>
</dbReference>
<evidence type="ECO:0000256" key="3">
    <source>
        <dbReference type="ARBA" id="ARBA00006001"/>
    </source>
</evidence>
<dbReference type="NCBIfam" id="TIGR00196">
    <property type="entry name" value="yjeF_cterm"/>
    <property type="match status" value="1"/>
</dbReference>
<feature type="binding site" evidence="18">
    <location>
        <position position="155"/>
    </location>
    <ligand>
        <name>K(+)</name>
        <dbReference type="ChEBI" id="CHEBI:29103"/>
    </ligand>
</feature>
<reference evidence="22 23" key="1">
    <citation type="submission" date="2012-12" db="EMBL/GenBank/DDBJ databases">
        <title>Whole genome shotgun sequence of Gordonia aichiensis NBRC 108223.</title>
        <authorList>
            <person name="Isaki-Nakamura S."/>
            <person name="Hosoyama A."/>
            <person name="Tsuchikane K."/>
            <person name="Ando Y."/>
            <person name="Baba S."/>
            <person name="Ohji S."/>
            <person name="Hamada M."/>
            <person name="Tamura T."/>
            <person name="Yamazoe A."/>
            <person name="Yamazaki S."/>
            <person name="Fujita N."/>
        </authorList>
    </citation>
    <scope>NUCLEOTIDE SEQUENCE [LARGE SCALE GENOMIC DNA]</scope>
    <source>
        <strain evidence="22 23">NBRC 108223</strain>
    </source>
</reference>
<comment type="catalytic activity">
    <reaction evidence="16 17 19">
        <text>(6S)-NADPHX + ADP = AMP + phosphate + NADPH + H(+)</text>
        <dbReference type="Rhea" id="RHEA:32235"/>
        <dbReference type="ChEBI" id="CHEBI:15378"/>
        <dbReference type="ChEBI" id="CHEBI:43474"/>
        <dbReference type="ChEBI" id="CHEBI:57783"/>
        <dbReference type="ChEBI" id="CHEBI:64076"/>
        <dbReference type="ChEBI" id="CHEBI:456215"/>
        <dbReference type="ChEBI" id="CHEBI:456216"/>
        <dbReference type="EC" id="4.2.1.136"/>
    </reaction>
</comment>
<evidence type="ECO:0000256" key="11">
    <source>
        <dbReference type="ARBA" id="ARBA00023235"/>
    </source>
</evidence>
<comment type="catalytic activity">
    <reaction evidence="1 18 19">
        <text>(6R)-NADHX = (6S)-NADHX</text>
        <dbReference type="Rhea" id="RHEA:32215"/>
        <dbReference type="ChEBI" id="CHEBI:64074"/>
        <dbReference type="ChEBI" id="CHEBI:64075"/>
        <dbReference type="EC" id="5.1.99.6"/>
    </reaction>
</comment>
<comment type="function">
    <text evidence="18">Catalyzes the epimerization of the S- and R-forms of NAD(P)HX, a damaged form of NAD(P)H that is a result of enzymatic or heat-dependent hydration. This is a prerequisite for the S-specific NAD(P)H-hydrate dehydratase to allow the repair of both epimers of NAD(P)HX.</text>
</comment>
<feature type="binding site" evidence="17">
    <location>
        <begin position="396"/>
        <end position="400"/>
    </location>
    <ligand>
        <name>AMP</name>
        <dbReference type="ChEBI" id="CHEBI:456215"/>
    </ligand>
</feature>
<comment type="caution">
    <text evidence="22">The sequence shown here is derived from an EMBL/GenBank/DDBJ whole genome shotgun (WGS) entry which is preliminary data.</text>
</comment>
<dbReference type="Gene3D" id="3.40.50.10260">
    <property type="entry name" value="YjeF N-terminal domain"/>
    <property type="match status" value="1"/>
</dbReference>
<evidence type="ECO:0000256" key="7">
    <source>
        <dbReference type="ARBA" id="ARBA00022840"/>
    </source>
</evidence>
<dbReference type="eggNOG" id="COG0063">
    <property type="taxonomic scope" value="Bacteria"/>
</dbReference>
<feature type="binding site" evidence="18">
    <location>
        <position position="64"/>
    </location>
    <ligand>
        <name>K(+)</name>
        <dbReference type="ChEBI" id="CHEBI:29103"/>
    </ligand>
</feature>
<feature type="binding site" evidence="18">
    <location>
        <begin position="124"/>
        <end position="130"/>
    </location>
    <ligand>
        <name>(6S)-NADPHX</name>
        <dbReference type="ChEBI" id="CHEBI:64076"/>
    </ligand>
</feature>
<dbReference type="Pfam" id="PF03853">
    <property type="entry name" value="YjeF_N"/>
    <property type="match status" value="1"/>
</dbReference>